<dbReference type="RefSeq" id="WP_322442124.1">
    <property type="nucleotide sequence ID" value="NZ_JAXOTQ010000031.1"/>
</dbReference>
<sequence length="54" mass="5950">MIEDRNDWSTRRPVRTAGCYRVIEIQAGNHTITATDLLPDDLRTAGAAITQGAH</sequence>
<organism evidence="1 2">
    <name type="scientific">Micromonospora sicca</name>
    <dbReference type="NCBI Taxonomy" id="2202420"/>
    <lineage>
        <taxon>Bacteria</taxon>
        <taxon>Bacillati</taxon>
        <taxon>Actinomycetota</taxon>
        <taxon>Actinomycetes</taxon>
        <taxon>Micromonosporales</taxon>
        <taxon>Micromonosporaceae</taxon>
        <taxon>Micromonospora</taxon>
    </lineage>
</organism>
<comment type="caution">
    <text evidence="1">The sequence shown here is derived from an EMBL/GenBank/DDBJ whole genome shotgun (WGS) entry which is preliminary data.</text>
</comment>
<dbReference type="EMBL" id="JAXOTQ010000031">
    <property type="protein sequence ID" value="MDZ5492331.1"/>
    <property type="molecule type" value="Genomic_DNA"/>
</dbReference>
<protein>
    <submittedName>
        <fullName evidence="1">Uncharacterized protein</fullName>
    </submittedName>
</protein>
<dbReference type="Proteomes" id="UP001290101">
    <property type="component" value="Unassembled WGS sequence"/>
</dbReference>
<accession>A0ABU5JIB2</accession>
<keyword evidence="2" id="KW-1185">Reference proteome</keyword>
<reference evidence="1 2" key="1">
    <citation type="submission" date="2023-12" db="EMBL/GenBank/DDBJ databases">
        <title>Micromonospora sp. nov., isolated from Atacama Desert.</title>
        <authorList>
            <person name="Carro L."/>
            <person name="Golinska P."/>
            <person name="Klenk H.-P."/>
            <person name="Goodfellow M."/>
        </authorList>
    </citation>
    <scope>NUCLEOTIDE SEQUENCE [LARGE SCALE GENOMIC DNA]</scope>
    <source>
        <strain evidence="1 2">4G53</strain>
    </source>
</reference>
<name>A0ABU5JIB2_9ACTN</name>
<evidence type="ECO:0000313" key="1">
    <source>
        <dbReference type="EMBL" id="MDZ5492331.1"/>
    </source>
</evidence>
<evidence type="ECO:0000313" key="2">
    <source>
        <dbReference type="Proteomes" id="UP001290101"/>
    </source>
</evidence>
<proteinExistence type="predicted"/>
<gene>
    <name evidence="1" type="ORF">U2F25_23135</name>
</gene>